<accession>A0A915DX88</accession>
<sequence>MLSTPDGTKQYWQCEKNLAEDGGCKTRLHTYVDGNRFIQMLGCRGQPTGQVKRQIPVAQVIEPLFRVIESKGISAKTIILDKVKGDERAARNANFAKVGKIGEFSNDNRRD</sequence>
<proteinExistence type="predicted"/>
<keyword evidence="1" id="KW-1185">Reference proteome</keyword>
<evidence type="ECO:0000313" key="1">
    <source>
        <dbReference type="Proteomes" id="UP000887574"/>
    </source>
</evidence>
<dbReference type="AlphaFoldDB" id="A0A915DX88"/>
<dbReference type="Proteomes" id="UP000887574">
    <property type="component" value="Unplaced"/>
</dbReference>
<dbReference type="WBParaSite" id="jg24435">
    <property type="protein sequence ID" value="jg24435"/>
    <property type="gene ID" value="jg24435"/>
</dbReference>
<evidence type="ECO:0000313" key="2">
    <source>
        <dbReference type="WBParaSite" id="jg24435"/>
    </source>
</evidence>
<protein>
    <submittedName>
        <fullName evidence="2">Uncharacterized protein</fullName>
    </submittedName>
</protein>
<organism evidence="1 2">
    <name type="scientific">Ditylenchus dipsaci</name>
    <dbReference type="NCBI Taxonomy" id="166011"/>
    <lineage>
        <taxon>Eukaryota</taxon>
        <taxon>Metazoa</taxon>
        <taxon>Ecdysozoa</taxon>
        <taxon>Nematoda</taxon>
        <taxon>Chromadorea</taxon>
        <taxon>Rhabditida</taxon>
        <taxon>Tylenchina</taxon>
        <taxon>Tylenchomorpha</taxon>
        <taxon>Sphaerularioidea</taxon>
        <taxon>Anguinidae</taxon>
        <taxon>Anguininae</taxon>
        <taxon>Ditylenchus</taxon>
    </lineage>
</organism>
<reference evidence="2" key="1">
    <citation type="submission" date="2022-11" db="UniProtKB">
        <authorList>
            <consortium name="WormBaseParasite"/>
        </authorList>
    </citation>
    <scope>IDENTIFICATION</scope>
</reference>
<name>A0A915DX88_9BILA</name>